<comment type="similarity">
    <text evidence="3">Belongs to the peptidase S54 family.</text>
</comment>
<dbReference type="GO" id="GO:0004252">
    <property type="term" value="F:serine-type endopeptidase activity"/>
    <property type="evidence" value="ECO:0007669"/>
    <property type="project" value="InterPro"/>
</dbReference>
<keyword evidence="5 9" id="KW-0812">Transmembrane</keyword>
<feature type="domain" description="Thioredoxin" evidence="10">
    <location>
        <begin position="7"/>
        <end position="64"/>
    </location>
</feature>
<name>A0A8S1F7H3_9PELO</name>
<dbReference type="Gene3D" id="3.40.30.10">
    <property type="entry name" value="Glutaredoxin"/>
    <property type="match status" value="1"/>
</dbReference>
<dbReference type="Pfam" id="PF00085">
    <property type="entry name" value="Thioredoxin"/>
    <property type="match status" value="1"/>
</dbReference>
<evidence type="ECO:0000256" key="2">
    <source>
        <dbReference type="ARBA" id="ARBA00004141"/>
    </source>
</evidence>
<dbReference type="GO" id="GO:0006465">
    <property type="term" value="P:signal peptide processing"/>
    <property type="evidence" value="ECO:0007669"/>
    <property type="project" value="TreeGrafter"/>
</dbReference>
<evidence type="ECO:0000313" key="13">
    <source>
        <dbReference type="Proteomes" id="UP000494206"/>
    </source>
</evidence>
<feature type="transmembrane region" description="Helical" evidence="9">
    <location>
        <begin position="220"/>
        <end position="239"/>
    </location>
</feature>
<dbReference type="AlphaFoldDB" id="A0A8S1F7H3"/>
<feature type="transmembrane region" description="Helical" evidence="9">
    <location>
        <begin position="251"/>
        <end position="270"/>
    </location>
</feature>
<dbReference type="GO" id="GO:0016020">
    <property type="term" value="C:membrane"/>
    <property type="evidence" value="ECO:0007669"/>
    <property type="project" value="UniProtKB-SubCell"/>
</dbReference>
<dbReference type="InterPro" id="IPR035952">
    <property type="entry name" value="Rhomboid-like_sf"/>
</dbReference>
<evidence type="ECO:0000259" key="11">
    <source>
        <dbReference type="Pfam" id="PF01694"/>
    </source>
</evidence>
<dbReference type="SUPFAM" id="SSF52833">
    <property type="entry name" value="Thioredoxin-like"/>
    <property type="match status" value="1"/>
</dbReference>
<sequence length="346" mass="39039">MAIITIDSDDAFNAKMSSAGDVVLVIFFTAVWAGPSRLMKPHVEKMSEQYPDITFLEIDTDACPTGRSFSSCAKWAARFSRESIRDRLRQQELRELAKNIGQQAPRLSDAIPVRPVSHLAKALKFTVFTGVSSFTVAIVAEILSRKNQENSLYTKVFLLWRVKKLTPLMQQYFTNSFASKSLCAPMILSTFSHHSFIHLALNMYVTTTFASVLIDKFLDVQQFWAFYFTAASISSLLSLTEKALTRSPVRALGASGAILAMLTYTCMMIPEGRVSIIFVPNFDFTAQNAVYGIIAFDLLGLLFRFRMFDHAAHLGGSLFGVFYALYGQHWIWTQYGEIIEQFMRKQ</sequence>
<dbReference type="Pfam" id="PF01694">
    <property type="entry name" value="Rhomboid"/>
    <property type="match status" value="1"/>
</dbReference>
<dbReference type="InterPro" id="IPR013766">
    <property type="entry name" value="Thioredoxin_domain"/>
</dbReference>
<protein>
    <recommendedName>
        <fullName evidence="4">rhomboid protease</fullName>
        <ecNumber evidence="4">3.4.21.105</ecNumber>
    </recommendedName>
</protein>
<comment type="caution">
    <text evidence="12">The sequence shown here is derived from an EMBL/GenBank/DDBJ whole genome shotgun (WGS) entry which is preliminary data.</text>
</comment>
<evidence type="ECO:0000256" key="3">
    <source>
        <dbReference type="ARBA" id="ARBA00009045"/>
    </source>
</evidence>
<keyword evidence="7 9" id="KW-1133">Transmembrane helix</keyword>
<dbReference type="EMBL" id="CADEPM010000007">
    <property type="protein sequence ID" value="CAB3408436.1"/>
    <property type="molecule type" value="Genomic_DNA"/>
</dbReference>
<evidence type="ECO:0000256" key="5">
    <source>
        <dbReference type="ARBA" id="ARBA00022692"/>
    </source>
</evidence>
<evidence type="ECO:0000256" key="1">
    <source>
        <dbReference type="ARBA" id="ARBA00000156"/>
    </source>
</evidence>
<dbReference type="PANTHER" id="PTHR43731:SF14">
    <property type="entry name" value="PRESENILIN-ASSOCIATED RHOMBOID-LIKE PROTEIN, MITOCHONDRIAL"/>
    <property type="match status" value="1"/>
</dbReference>
<dbReference type="InterPro" id="IPR036249">
    <property type="entry name" value="Thioredoxin-like_sf"/>
</dbReference>
<dbReference type="EC" id="3.4.21.105" evidence="4"/>
<evidence type="ECO:0000259" key="10">
    <source>
        <dbReference type="Pfam" id="PF00085"/>
    </source>
</evidence>
<dbReference type="Gene3D" id="1.20.1540.10">
    <property type="entry name" value="Rhomboid-like"/>
    <property type="match status" value="1"/>
</dbReference>
<dbReference type="InterPro" id="IPR050925">
    <property type="entry name" value="Rhomboid_protease_S54"/>
</dbReference>
<feature type="transmembrane region" description="Helical" evidence="9">
    <location>
        <begin position="196"/>
        <end position="214"/>
    </location>
</feature>
<gene>
    <name evidence="12" type="ORF">CBOVIS_LOCUS10219</name>
</gene>
<feature type="transmembrane region" description="Helical" evidence="9">
    <location>
        <begin position="22"/>
        <end position="39"/>
    </location>
</feature>
<evidence type="ECO:0000256" key="4">
    <source>
        <dbReference type="ARBA" id="ARBA00013039"/>
    </source>
</evidence>
<keyword evidence="8 9" id="KW-0472">Membrane</keyword>
<proteinExistence type="inferred from homology"/>
<dbReference type="SUPFAM" id="SSF144091">
    <property type="entry name" value="Rhomboid-like"/>
    <property type="match status" value="1"/>
</dbReference>
<comment type="subcellular location">
    <subcellularLocation>
        <location evidence="2">Membrane</location>
        <topology evidence="2">Multi-pass membrane protein</topology>
    </subcellularLocation>
</comment>
<keyword evidence="6" id="KW-0378">Hydrolase</keyword>
<dbReference type="Proteomes" id="UP000494206">
    <property type="component" value="Unassembled WGS sequence"/>
</dbReference>
<evidence type="ECO:0000256" key="7">
    <source>
        <dbReference type="ARBA" id="ARBA00022989"/>
    </source>
</evidence>
<comment type="catalytic activity">
    <reaction evidence="1">
        <text>Cleaves type-1 transmembrane domains using a catalytic dyad composed of serine and histidine that are contributed by different transmembrane domains.</text>
        <dbReference type="EC" id="3.4.21.105"/>
    </reaction>
</comment>
<feature type="transmembrane region" description="Helical" evidence="9">
    <location>
        <begin position="290"/>
        <end position="307"/>
    </location>
</feature>
<dbReference type="OrthoDB" id="10260614at2759"/>
<reference evidence="12 13" key="1">
    <citation type="submission" date="2020-04" db="EMBL/GenBank/DDBJ databases">
        <authorList>
            <person name="Laetsch R D."/>
            <person name="Stevens L."/>
            <person name="Kumar S."/>
            <person name="Blaxter L. M."/>
        </authorList>
    </citation>
    <scope>NUCLEOTIDE SEQUENCE [LARGE SCALE GENOMIC DNA]</scope>
</reference>
<dbReference type="InterPro" id="IPR022764">
    <property type="entry name" value="Peptidase_S54_rhomboid_dom"/>
</dbReference>
<organism evidence="12 13">
    <name type="scientific">Caenorhabditis bovis</name>
    <dbReference type="NCBI Taxonomy" id="2654633"/>
    <lineage>
        <taxon>Eukaryota</taxon>
        <taxon>Metazoa</taxon>
        <taxon>Ecdysozoa</taxon>
        <taxon>Nematoda</taxon>
        <taxon>Chromadorea</taxon>
        <taxon>Rhabditida</taxon>
        <taxon>Rhabditina</taxon>
        <taxon>Rhabditomorpha</taxon>
        <taxon>Rhabditoidea</taxon>
        <taxon>Rhabditidae</taxon>
        <taxon>Peloderinae</taxon>
        <taxon>Caenorhabditis</taxon>
    </lineage>
</organism>
<dbReference type="CDD" id="cd02947">
    <property type="entry name" value="TRX_family"/>
    <property type="match status" value="1"/>
</dbReference>
<dbReference type="FunFam" id="1.20.1540.10:FF:000012">
    <property type="entry name" value="Rhomboid family protein"/>
    <property type="match status" value="1"/>
</dbReference>
<evidence type="ECO:0000313" key="12">
    <source>
        <dbReference type="EMBL" id="CAB3408436.1"/>
    </source>
</evidence>
<evidence type="ECO:0000256" key="8">
    <source>
        <dbReference type="ARBA" id="ARBA00023136"/>
    </source>
</evidence>
<accession>A0A8S1F7H3</accession>
<evidence type="ECO:0000256" key="9">
    <source>
        <dbReference type="SAM" id="Phobius"/>
    </source>
</evidence>
<keyword evidence="13" id="KW-1185">Reference proteome</keyword>
<dbReference type="PANTHER" id="PTHR43731">
    <property type="entry name" value="RHOMBOID PROTEASE"/>
    <property type="match status" value="1"/>
</dbReference>
<evidence type="ECO:0000256" key="6">
    <source>
        <dbReference type="ARBA" id="ARBA00022801"/>
    </source>
</evidence>
<feature type="domain" description="Peptidase S54 rhomboid" evidence="11">
    <location>
        <begin position="186"/>
        <end position="326"/>
    </location>
</feature>